<dbReference type="RefSeq" id="WP_002652285.1">
    <property type="nucleotide sequence ID" value="NZ_CH672376.1"/>
</dbReference>
<reference evidence="2 3" key="1">
    <citation type="submission" date="2006-02" db="EMBL/GenBank/DDBJ databases">
        <authorList>
            <person name="Amann R."/>
            <person name="Ferriera S."/>
            <person name="Johnson J."/>
            <person name="Kravitz S."/>
            <person name="Halpern A."/>
            <person name="Remington K."/>
            <person name="Beeson K."/>
            <person name="Tran B."/>
            <person name="Rogers Y.-H."/>
            <person name="Friedman R."/>
            <person name="Venter J.C."/>
        </authorList>
    </citation>
    <scope>NUCLEOTIDE SEQUENCE [LARGE SCALE GENOMIC DNA]</scope>
    <source>
        <strain evidence="2 3">DSM 3645</strain>
    </source>
</reference>
<dbReference type="EMBL" id="AANZ01000012">
    <property type="protein sequence ID" value="EAQ79844.1"/>
    <property type="molecule type" value="Genomic_DNA"/>
</dbReference>
<evidence type="ECO:0000313" key="3">
    <source>
        <dbReference type="Proteomes" id="UP000004358"/>
    </source>
</evidence>
<organism evidence="2 3">
    <name type="scientific">Blastopirellula marina DSM 3645</name>
    <dbReference type="NCBI Taxonomy" id="314230"/>
    <lineage>
        <taxon>Bacteria</taxon>
        <taxon>Pseudomonadati</taxon>
        <taxon>Planctomycetota</taxon>
        <taxon>Planctomycetia</taxon>
        <taxon>Pirellulales</taxon>
        <taxon>Pirellulaceae</taxon>
        <taxon>Blastopirellula</taxon>
    </lineage>
</organism>
<proteinExistence type="predicted"/>
<dbReference type="Gene3D" id="3.40.50.410">
    <property type="entry name" value="von Willebrand factor, type A domain"/>
    <property type="match status" value="1"/>
</dbReference>
<dbReference type="AlphaFoldDB" id="A3ZU57"/>
<comment type="caution">
    <text evidence="2">The sequence shown here is derived from an EMBL/GenBank/DDBJ whole genome shotgun (WGS) entry which is preliminary data.</text>
</comment>
<name>A3ZU57_9BACT</name>
<keyword evidence="2" id="KW-0449">Lipoprotein</keyword>
<sequence>MPTPTGLAARLQAASQAPLSETEIDVALGDVTIPPGLAERILHGSRNERLARKDRQETARSPWRRTLVRGIAWGTAACLLLTVTLLRWQSGTIPTANPTQPFPAAPAAANDSAGLLSWLGPEPADGEHLDLPQGESPDSSSVRSETVAWNASLQPRPAPLDPQLAHLASDLPTDLMADAFLMRWKPLGARPLIDALPREILRAPATDQQAEYFSLVPGFDRQFLLREEEQPFISLPNPQLNSITPPLVTAGSWREAASQMSGESGVPQPIRLEELGALGAALFIETGRQEIALRTAAGPAVFANSSVQMLQVGMVAGSADIVDRPPTHLTIAIDLTSDMQRSGRWISVRQALGNLIDRMSPYDTVSLVCIDEFSHTLVEDATSTDSLAWRETLQQLEPNDSDCLAEGIRFSSAVALRTSSFGDIRRPLIVISDRLDRLGDADRRELQPLIDDANSERVDYHWFAIEAHDRYEAISQFWRDHGSVFTGDHERSILRALESVVYGKSTRLAEDIRLTVHWNPKSVASYRLVGCHVEAAALGAGKAPLQLHGDEAAATLFELVLTPDGPNEVARIEATWRDPATSKVKKEIQVVSRLQFAPSWEASPLSLQAAQLAVQAGGLIRESYFVRQRGGDAAELSALLGRANRQLAGHPEFAYLEQLVRATERRRTNGF</sequence>
<accession>A3ZU57</accession>
<dbReference type="HOGENOM" id="CLU_409213_0_0_0"/>
<gene>
    <name evidence="2" type="ORF">DSM3645_21929</name>
</gene>
<dbReference type="OrthoDB" id="290391at2"/>
<feature type="region of interest" description="Disordered" evidence="1">
    <location>
        <begin position="114"/>
        <end position="147"/>
    </location>
</feature>
<protein>
    <submittedName>
        <fullName evidence="2">Putative lipoprotein</fullName>
    </submittedName>
</protein>
<dbReference type="STRING" id="314230.DSM3645_21929"/>
<dbReference type="Proteomes" id="UP000004358">
    <property type="component" value="Unassembled WGS sequence"/>
</dbReference>
<dbReference type="InterPro" id="IPR036465">
    <property type="entry name" value="vWFA_dom_sf"/>
</dbReference>
<dbReference type="eggNOG" id="COG2304">
    <property type="taxonomic scope" value="Bacteria"/>
</dbReference>
<evidence type="ECO:0000256" key="1">
    <source>
        <dbReference type="SAM" id="MobiDB-lite"/>
    </source>
</evidence>
<evidence type="ECO:0000313" key="2">
    <source>
        <dbReference type="EMBL" id="EAQ79844.1"/>
    </source>
</evidence>
<feature type="compositionally biased region" description="Polar residues" evidence="1">
    <location>
        <begin position="136"/>
        <end position="147"/>
    </location>
</feature>
<dbReference type="SUPFAM" id="SSF53300">
    <property type="entry name" value="vWA-like"/>
    <property type="match status" value="1"/>
</dbReference>